<gene>
    <name evidence="1" type="primary">85</name>
    <name evidence="1" type="ORF">SEA_UNICORN_85</name>
</gene>
<dbReference type="EMBL" id="MF324908">
    <property type="protein sequence ID" value="ASR85093.1"/>
    <property type="molecule type" value="Genomic_DNA"/>
</dbReference>
<dbReference type="GeneID" id="60322693"/>
<evidence type="ECO:0000313" key="2">
    <source>
        <dbReference type="Proteomes" id="UP000224528"/>
    </source>
</evidence>
<evidence type="ECO:0000313" key="1">
    <source>
        <dbReference type="EMBL" id="ASR85093.1"/>
    </source>
</evidence>
<protein>
    <submittedName>
        <fullName evidence="1">Uncharacterized protein</fullName>
    </submittedName>
</protein>
<dbReference type="Proteomes" id="UP000224528">
    <property type="component" value="Segment"/>
</dbReference>
<sequence>MSARYYAQRNGDLSGPFSTYAGAMHDHAREVWYGAPLVDPRVLLDLGSLADADLPQVLRDDPALRAVYELGRREGFRQCKSLGE</sequence>
<name>A0A222ZK20_9CAUD</name>
<reference evidence="1 2" key="1">
    <citation type="submission" date="2017-06" db="EMBL/GenBank/DDBJ databases">
        <authorList>
            <person name="Barekzi N."/>
            <person name="Denby H.W."/>
            <person name="Murphy J.L."/>
            <person name="Richards S."/>
            <person name="Womack F.R."/>
            <person name="Stoner T.H."/>
            <person name="Garlena R.A."/>
            <person name="Russell D.A."/>
            <person name="Pope W.H."/>
            <person name="Jacobs-Sera D."/>
            <person name="Hatfull G.F."/>
        </authorList>
    </citation>
    <scope>NUCLEOTIDE SEQUENCE [LARGE SCALE GENOMIC DNA]</scope>
</reference>
<keyword evidence="2" id="KW-1185">Reference proteome</keyword>
<proteinExistence type="predicted"/>
<dbReference type="KEGG" id="vg:60322693"/>
<dbReference type="RefSeq" id="YP_009951263.1">
    <property type="nucleotide sequence ID" value="NC_051599.1"/>
</dbReference>
<organism evidence="1 2">
    <name type="scientific">Mycobacterium phage Unicorn</name>
    <dbReference type="NCBI Taxonomy" id="2015825"/>
    <lineage>
        <taxon>Viruses</taxon>
        <taxon>Duplodnaviria</taxon>
        <taxon>Heunggongvirae</taxon>
        <taxon>Uroviricota</taxon>
        <taxon>Caudoviricetes</taxon>
        <taxon>Weiservirinae</taxon>
        <taxon>Unicornvirus</taxon>
        <taxon>Unicornvirus unicorn</taxon>
    </lineage>
</organism>
<accession>A0A222ZK20</accession>